<evidence type="ECO:0000313" key="2">
    <source>
        <dbReference type="EMBL" id="GAA5059059.1"/>
    </source>
</evidence>
<protein>
    <submittedName>
        <fullName evidence="2">RloB family protein</fullName>
    </submittedName>
</protein>
<comment type="caution">
    <text evidence="2">The sequence shown here is derived from an EMBL/GenBank/DDBJ whole genome shotgun (WGS) entry which is preliminary data.</text>
</comment>
<feature type="region of interest" description="Disordered" evidence="1">
    <location>
        <begin position="1"/>
        <end position="20"/>
    </location>
</feature>
<accession>A0ABP9KHX9</accession>
<dbReference type="EMBL" id="BAABJM010000003">
    <property type="protein sequence ID" value="GAA5059059.1"/>
    <property type="molecule type" value="Genomic_DNA"/>
</dbReference>
<name>A0ABP9KHX9_9NOCA</name>
<evidence type="ECO:0000313" key="3">
    <source>
        <dbReference type="Proteomes" id="UP001500603"/>
    </source>
</evidence>
<proteinExistence type="predicted"/>
<evidence type="ECO:0000256" key="1">
    <source>
        <dbReference type="SAM" id="MobiDB-lite"/>
    </source>
</evidence>
<feature type="region of interest" description="Disordered" evidence="1">
    <location>
        <begin position="174"/>
        <end position="195"/>
    </location>
</feature>
<dbReference type="RefSeq" id="WP_345496973.1">
    <property type="nucleotide sequence ID" value="NZ_BAABJM010000003.1"/>
</dbReference>
<dbReference type="InterPro" id="IPR025591">
    <property type="entry name" value="RloB"/>
</dbReference>
<reference evidence="3" key="1">
    <citation type="journal article" date="2019" name="Int. J. Syst. Evol. Microbiol.">
        <title>The Global Catalogue of Microorganisms (GCM) 10K type strain sequencing project: providing services to taxonomists for standard genome sequencing and annotation.</title>
        <authorList>
            <consortium name="The Broad Institute Genomics Platform"/>
            <consortium name="The Broad Institute Genome Sequencing Center for Infectious Disease"/>
            <person name="Wu L."/>
            <person name="Ma J."/>
        </authorList>
    </citation>
    <scope>NUCLEOTIDE SEQUENCE [LARGE SCALE GENOMIC DNA]</scope>
    <source>
        <strain evidence="3">JCM 18298</strain>
    </source>
</reference>
<organism evidence="2 3">
    <name type="scientific">Nocardia callitridis</name>
    <dbReference type="NCBI Taxonomy" id="648753"/>
    <lineage>
        <taxon>Bacteria</taxon>
        <taxon>Bacillati</taxon>
        <taxon>Actinomycetota</taxon>
        <taxon>Actinomycetes</taxon>
        <taxon>Mycobacteriales</taxon>
        <taxon>Nocardiaceae</taxon>
        <taxon>Nocardia</taxon>
    </lineage>
</organism>
<gene>
    <name evidence="2" type="ORF">GCM10023318_39130</name>
</gene>
<keyword evidence="3" id="KW-1185">Reference proteome</keyword>
<dbReference type="Proteomes" id="UP001500603">
    <property type="component" value="Unassembled WGS sequence"/>
</dbReference>
<feature type="compositionally biased region" description="Basic residues" evidence="1">
    <location>
        <begin position="1"/>
        <end position="14"/>
    </location>
</feature>
<sequence length="213" mass="24124">MSARDRGRRGKSLKRSTGTTPVRSTFRVYTEGVSTEPEYVDALKRMPELAGVSVNVVIEEAGATPMHLVESACADKRRADLDIDFYWCVFDVEFPQRHPHLDRARQKARDNGVYLAISNPCFEVWLIMHHRRHSGHLSTDDAVRLRCEIDGSDGKHLDGASYMKLADKAVRHAQAMRKKHQRDGTEFPDDNPSSSVDEFVTQIREMAKSVANQ</sequence>
<dbReference type="Pfam" id="PF13707">
    <property type="entry name" value="RloB"/>
    <property type="match status" value="1"/>
</dbReference>